<keyword evidence="4" id="KW-1185">Reference proteome</keyword>
<keyword evidence="2" id="KW-0560">Oxidoreductase</keyword>
<dbReference type="PROSITE" id="PS00086">
    <property type="entry name" value="CYTOCHROME_P450"/>
    <property type="match status" value="1"/>
</dbReference>
<protein>
    <submittedName>
        <fullName evidence="3">Cytochrome P450</fullName>
    </submittedName>
</protein>
<accession>A0ABW4M9A9</accession>
<dbReference type="InterPro" id="IPR001128">
    <property type="entry name" value="Cyt_P450"/>
</dbReference>
<evidence type="ECO:0000256" key="1">
    <source>
        <dbReference type="ARBA" id="ARBA00010617"/>
    </source>
</evidence>
<dbReference type="SUPFAM" id="SSF48264">
    <property type="entry name" value="Cytochrome P450"/>
    <property type="match status" value="1"/>
</dbReference>
<dbReference type="RefSeq" id="WP_381510856.1">
    <property type="nucleotide sequence ID" value="NZ_JBHUEL010000002.1"/>
</dbReference>
<comment type="caution">
    <text evidence="3">The sequence shown here is derived from an EMBL/GenBank/DDBJ whole genome shotgun (WGS) entry which is preliminary data.</text>
</comment>
<gene>
    <name evidence="3" type="ORF">ACFSAG_01660</name>
</gene>
<dbReference type="InterPro" id="IPR036396">
    <property type="entry name" value="Cyt_P450_sf"/>
</dbReference>
<sequence length="404" mass="46102">MTDLIEPLDQIDPSLPERFVDGRANALFERLRNEAPVHYCANGRFGPFWSISQYEDIVEIEALPKIYSSEAKYGGVSIIDVDPAQATYLESFIMMDPPNHSQKRRTIAPAFTPSEMARLGTSIRERTATCLDGLPKGEDFDWVQSVSINLTIDMLAILFDFPWDERHKLRIWSDAITSLEMMKNRPEERAANLFEMASRFHELWQERSKGEPGPDLLSMMVHATDFGEMGAAEFMGNMATLVVGGNDTTRNSMSGMIEAFNLWPDQWEKICAQPELIPNAVSEIIRWQCPALHMRRTALEDVEFRGHQIRKGDKVVLWYISANRQESVFPDGHRFLVDRPNVRRHLSFGFGIHRCVGARLAELQLQILLEEMVKREIHVIQTGPVEREPHPFLAIINSVPVKLG</sequence>
<name>A0ABW4M9A9_9SPHN</name>
<dbReference type="Pfam" id="PF00067">
    <property type="entry name" value="p450"/>
    <property type="match status" value="1"/>
</dbReference>
<dbReference type="InterPro" id="IPR017972">
    <property type="entry name" value="Cyt_P450_CS"/>
</dbReference>
<proteinExistence type="inferred from homology"/>
<evidence type="ECO:0000313" key="3">
    <source>
        <dbReference type="EMBL" id="MFD1765546.1"/>
    </source>
</evidence>
<keyword evidence="2" id="KW-0479">Metal-binding</keyword>
<dbReference type="PANTHER" id="PTHR46696">
    <property type="entry name" value="P450, PUTATIVE (EUROFUNG)-RELATED"/>
    <property type="match status" value="1"/>
</dbReference>
<dbReference type="Proteomes" id="UP001597215">
    <property type="component" value="Unassembled WGS sequence"/>
</dbReference>
<dbReference type="EMBL" id="JBHUEL010000002">
    <property type="protein sequence ID" value="MFD1765546.1"/>
    <property type="molecule type" value="Genomic_DNA"/>
</dbReference>
<dbReference type="PANTHER" id="PTHR46696:SF1">
    <property type="entry name" value="CYTOCHROME P450 YJIB-RELATED"/>
    <property type="match status" value="1"/>
</dbReference>
<dbReference type="CDD" id="cd11033">
    <property type="entry name" value="CYP142-like"/>
    <property type="match status" value="1"/>
</dbReference>
<evidence type="ECO:0000256" key="2">
    <source>
        <dbReference type="RuleBase" id="RU000461"/>
    </source>
</evidence>
<dbReference type="InterPro" id="IPR002397">
    <property type="entry name" value="Cyt_P450_B"/>
</dbReference>
<organism evidence="3 4">
    <name type="scientific">Sphingorhabdus buctiana</name>
    <dbReference type="NCBI Taxonomy" id="1508805"/>
    <lineage>
        <taxon>Bacteria</taxon>
        <taxon>Pseudomonadati</taxon>
        <taxon>Pseudomonadota</taxon>
        <taxon>Alphaproteobacteria</taxon>
        <taxon>Sphingomonadales</taxon>
        <taxon>Sphingomonadaceae</taxon>
        <taxon>Sphingorhabdus</taxon>
    </lineage>
</organism>
<keyword evidence="2" id="KW-0349">Heme</keyword>
<evidence type="ECO:0000313" key="4">
    <source>
        <dbReference type="Proteomes" id="UP001597215"/>
    </source>
</evidence>
<keyword evidence="2" id="KW-0503">Monooxygenase</keyword>
<comment type="similarity">
    <text evidence="1 2">Belongs to the cytochrome P450 family.</text>
</comment>
<reference evidence="4" key="1">
    <citation type="journal article" date="2019" name="Int. J. Syst. Evol. Microbiol.">
        <title>The Global Catalogue of Microorganisms (GCM) 10K type strain sequencing project: providing services to taxonomists for standard genome sequencing and annotation.</title>
        <authorList>
            <consortium name="The Broad Institute Genomics Platform"/>
            <consortium name="The Broad Institute Genome Sequencing Center for Infectious Disease"/>
            <person name="Wu L."/>
            <person name="Ma J."/>
        </authorList>
    </citation>
    <scope>NUCLEOTIDE SEQUENCE [LARGE SCALE GENOMIC DNA]</scope>
    <source>
        <strain evidence="4">CGMCC 1.12449</strain>
    </source>
</reference>
<dbReference type="Gene3D" id="1.10.630.10">
    <property type="entry name" value="Cytochrome P450"/>
    <property type="match status" value="1"/>
</dbReference>
<keyword evidence="2" id="KW-0408">Iron</keyword>
<dbReference type="PRINTS" id="PR00359">
    <property type="entry name" value="BP450"/>
</dbReference>